<dbReference type="RefSeq" id="WP_127736929.1">
    <property type="nucleotide sequence ID" value="NZ_RZTZ01000002.1"/>
</dbReference>
<dbReference type="SUPFAM" id="SSF81296">
    <property type="entry name" value="E set domains"/>
    <property type="match status" value="1"/>
</dbReference>
<dbReference type="Pfam" id="PF17999">
    <property type="entry name" value="PulA_N1"/>
    <property type="match status" value="1"/>
</dbReference>
<accession>A0A3S2UAY5</accession>
<proteinExistence type="inferred from homology"/>
<dbReference type="InterPro" id="IPR013783">
    <property type="entry name" value="Ig-like_fold"/>
</dbReference>
<sequence length="717" mass="81662">MLSIKRDYYAYLDELSVITILLPYMYHGGEANAFTVQGDEGSISLTIKAKETVQQYAKYTCISSVKLDAGKSYKIIDNHNGSTDLQIGAVIRTKEFDERYFYEGPLGIQYSTEKSSFYLWAPTAQQVKLVLQNPHDHTRSEIPMSRQDKGVWTTELEQNVDGFHYTYLVLINLEWREAVDPYAVAVSVNGEKGVIVDLGKTKTVKPILPDLPSPVDSIIYETHIRDFTIHPNSGADKKGTYQGAAQLGTKTSTGESTGLSYVKELGVTHLELLPVHDFEEVDELNVFKRYNWGYNPSHFNVPEGSYSTDPTNPYARIMELKQLIHAVQEQGIRVIMDVVYNHVYKKEDSPFEKILPGYFFRYDGNGMPANGTGVGNDIASERLMVRRYIHDSVRFWLDEYQVDGFRFDLMGILDVVTMRGVREICDNTDKDILVFGEGWNLQTPLPDEEKAIISNQEKLPRIGQFNDQFRDQMKGSTFDLKNSGFALGNGSMPNVQDLLTGSIGLTDDKAGMFMEPIQTINYVESHDNYTLWDKIEACFPDIEDAHKRKKHVLATALVLLSQGVPFLHSGQEFFRTKYGVENSYKSPDEINRLDWDRRDAFLDNVQFIKDLIQLRKSLAALRLQSADLIRKHASIKFHSPLFVEYTLSEVGSYGDWETLHILINADIEHQKIDLPEGEWKLLLMKDKVYLHDFPDVEENVDIYHTSITIIGKKKAAG</sequence>
<dbReference type="InterPro" id="IPR011840">
    <property type="entry name" value="PulA_typeI"/>
</dbReference>
<comment type="caution">
    <text evidence="3">The sequence shown here is derived from an EMBL/GenBank/DDBJ whole genome shotgun (WGS) entry which is preliminary data.</text>
</comment>
<dbReference type="GO" id="GO:0051060">
    <property type="term" value="F:pullulanase activity"/>
    <property type="evidence" value="ECO:0007669"/>
    <property type="project" value="UniProtKB-EC"/>
</dbReference>
<dbReference type="InterPro" id="IPR049117">
    <property type="entry name" value="pulA_all-beta"/>
</dbReference>
<protein>
    <submittedName>
        <fullName evidence="3">Type I pullulanase</fullName>
        <ecNumber evidence="3">3.2.1.41</ecNumber>
    </submittedName>
</protein>
<dbReference type="Pfam" id="PF00128">
    <property type="entry name" value="Alpha-amylase"/>
    <property type="match status" value="1"/>
</dbReference>
<dbReference type="InterPro" id="IPR013780">
    <property type="entry name" value="Glyco_hydro_b"/>
</dbReference>
<dbReference type="SUPFAM" id="SSF51445">
    <property type="entry name" value="(Trans)glycosidases"/>
    <property type="match status" value="1"/>
</dbReference>
<name>A0A3S2UAY5_9BACI</name>
<dbReference type="SMR" id="A0A3S2UAY5"/>
<dbReference type="InterPro" id="IPR006047">
    <property type="entry name" value="GH13_cat_dom"/>
</dbReference>
<comment type="similarity">
    <text evidence="1">Belongs to the glycosyl hydrolase 13 family.</text>
</comment>
<dbReference type="EC" id="3.2.1.41" evidence="3"/>
<evidence type="ECO:0000256" key="1">
    <source>
        <dbReference type="ARBA" id="ARBA00008061"/>
    </source>
</evidence>
<dbReference type="CDD" id="cd02860">
    <property type="entry name" value="E_set_Pullulanase"/>
    <property type="match status" value="1"/>
</dbReference>
<dbReference type="Gene3D" id="2.60.40.2320">
    <property type="match status" value="1"/>
</dbReference>
<evidence type="ECO:0000313" key="3">
    <source>
        <dbReference type="EMBL" id="RVT64915.1"/>
    </source>
</evidence>
<dbReference type="GO" id="GO:0005975">
    <property type="term" value="P:carbohydrate metabolic process"/>
    <property type="evidence" value="ECO:0007669"/>
    <property type="project" value="InterPro"/>
</dbReference>
<reference evidence="3 4" key="1">
    <citation type="submission" date="2019-01" db="EMBL/GenBank/DDBJ databases">
        <title>Bacillus sp. M5HDSG1-1, whole genome shotgun sequence.</title>
        <authorList>
            <person name="Tuo L."/>
        </authorList>
    </citation>
    <scope>NUCLEOTIDE SEQUENCE [LARGE SCALE GENOMIC DNA]</scope>
    <source>
        <strain evidence="3 4">M5HDSG1-1</strain>
    </source>
</reference>
<dbReference type="EMBL" id="RZTZ01000002">
    <property type="protein sequence ID" value="RVT64915.1"/>
    <property type="molecule type" value="Genomic_DNA"/>
</dbReference>
<evidence type="ECO:0000313" key="4">
    <source>
        <dbReference type="Proteomes" id="UP000288024"/>
    </source>
</evidence>
<evidence type="ECO:0000259" key="2">
    <source>
        <dbReference type="SMART" id="SM00642"/>
    </source>
</evidence>
<dbReference type="CDD" id="cd11341">
    <property type="entry name" value="AmyAc_Pullulanase_LD-like"/>
    <property type="match status" value="1"/>
</dbReference>
<dbReference type="Proteomes" id="UP000288024">
    <property type="component" value="Unassembled WGS sequence"/>
</dbReference>
<gene>
    <name evidence="3" type="primary">pulA</name>
    <name evidence="3" type="ORF">EM808_05190</name>
</gene>
<keyword evidence="4" id="KW-1185">Reference proteome</keyword>
<dbReference type="Pfam" id="PF21653">
    <property type="entry name" value="pulA_all-beta"/>
    <property type="match status" value="1"/>
</dbReference>
<dbReference type="Gene3D" id="3.20.20.80">
    <property type="entry name" value="Glycosidases"/>
    <property type="match status" value="1"/>
</dbReference>
<organism evidence="3 4">
    <name type="scientific">Niallia taxi</name>
    <dbReference type="NCBI Taxonomy" id="2499688"/>
    <lineage>
        <taxon>Bacteria</taxon>
        <taxon>Bacillati</taxon>
        <taxon>Bacillota</taxon>
        <taxon>Bacilli</taxon>
        <taxon>Bacillales</taxon>
        <taxon>Bacillaceae</taxon>
        <taxon>Niallia</taxon>
    </lineage>
</organism>
<feature type="domain" description="Glycosyl hydrolase family 13 catalytic" evidence="2">
    <location>
        <begin position="228"/>
        <end position="615"/>
    </location>
</feature>
<dbReference type="InterPro" id="IPR004193">
    <property type="entry name" value="Glyco_hydro_13_N"/>
</dbReference>
<dbReference type="InterPro" id="IPR014756">
    <property type="entry name" value="Ig_E-set"/>
</dbReference>
<keyword evidence="3" id="KW-0326">Glycosidase</keyword>
<dbReference type="Gene3D" id="2.60.40.10">
    <property type="entry name" value="Immunoglobulins"/>
    <property type="match status" value="1"/>
</dbReference>
<dbReference type="AlphaFoldDB" id="A0A3S2UAY5"/>
<dbReference type="NCBIfam" id="TIGR02104">
    <property type="entry name" value="pulA_typeI"/>
    <property type="match status" value="1"/>
</dbReference>
<dbReference type="Gene3D" id="2.60.40.1180">
    <property type="entry name" value="Golgi alpha-mannosidase II"/>
    <property type="match status" value="1"/>
</dbReference>
<dbReference type="InterPro" id="IPR017853">
    <property type="entry name" value="GH"/>
</dbReference>
<keyword evidence="3" id="KW-0378">Hydrolase</keyword>
<dbReference type="SMART" id="SM00642">
    <property type="entry name" value="Aamy"/>
    <property type="match status" value="1"/>
</dbReference>
<dbReference type="Pfam" id="PF02922">
    <property type="entry name" value="CBM_48"/>
    <property type="match status" value="1"/>
</dbReference>
<dbReference type="InterPro" id="IPR040697">
    <property type="entry name" value="PulA_N1"/>
</dbReference>
<dbReference type="PANTHER" id="PTHR43002">
    <property type="entry name" value="GLYCOGEN DEBRANCHING ENZYME"/>
    <property type="match status" value="1"/>
</dbReference>